<dbReference type="EMBL" id="AEJC01000207">
    <property type="protein sequence ID" value="EKX66640.1"/>
    <property type="molecule type" value="Genomic_DNA"/>
</dbReference>
<reference evidence="2 3" key="1">
    <citation type="submission" date="2012-11" db="EMBL/GenBank/DDBJ databases">
        <authorList>
            <person name="Huguet-Tapia J.C."/>
            <person name="Durkin A.S."/>
            <person name="Pettis G.S."/>
            <person name="Badger J.H."/>
        </authorList>
    </citation>
    <scope>NUCLEOTIDE SEQUENCE [LARGE SCALE GENOMIC DNA]</scope>
    <source>
        <strain evidence="2 3">91-03</strain>
    </source>
</reference>
<evidence type="ECO:0000256" key="1">
    <source>
        <dbReference type="SAM" id="MobiDB-lite"/>
    </source>
</evidence>
<evidence type="ECO:0000313" key="3">
    <source>
        <dbReference type="Proteomes" id="UP000010411"/>
    </source>
</evidence>
<proteinExistence type="predicted"/>
<feature type="region of interest" description="Disordered" evidence="1">
    <location>
        <begin position="1"/>
        <end position="40"/>
    </location>
</feature>
<keyword evidence="3" id="KW-1185">Reference proteome</keyword>
<comment type="caution">
    <text evidence="2">The sequence shown here is derived from an EMBL/GenBank/DDBJ whole genome shotgun (WGS) entry which is preliminary data.</text>
</comment>
<evidence type="ECO:0000313" key="2">
    <source>
        <dbReference type="EMBL" id="EKX66640.1"/>
    </source>
</evidence>
<accession>L1L1R5</accession>
<gene>
    <name evidence="2" type="ORF">STRIP9103_07013</name>
</gene>
<dbReference type="AlphaFoldDB" id="L1L1R5"/>
<feature type="compositionally biased region" description="Polar residues" evidence="1">
    <location>
        <begin position="8"/>
        <end position="21"/>
    </location>
</feature>
<sequence>MAIVTGMLPTSNRPTYRSTPSAPRPRHAAMGSLPGARTRR</sequence>
<dbReference type="Proteomes" id="UP000010411">
    <property type="component" value="Unassembled WGS sequence"/>
</dbReference>
<organism evidence="2 3">
    <name type="scientific">Streptomyces ipomoeae 91-03</name>
    <dbReference type="NCBI Taxonomy" id="698759"/>
    <lineage>
        <taxon>Bacteria</taxon>
        <taxon>Bacillati</taxon>
        <taxon>Actinomycetota</taxon>
        <taxon>Actinomycetes</taxon>
        <taxon>Kitasatosporales</taxon>
        <taxon>Streptomycetaceae</taxon>
        <taxon>Streptomyces</taxon>
    </lineage>
</organism>
<name>L1L1R5_9ACTN</name>
<dbReference type="PATRIC" id="fig|698759.3.peg.2782"/>
<protein>
    <submittedName>
        <fullName evidence="2">Uncharacterized protein</fullName>
    </submittedName>
</protein>